<keyword evidence="1" id="KW-0472">Membrane</keyword>
<dbReference type="Proteomes" id="UP001328107">
    <property type="component" value="Unassembled WGS sequence"/>
</dbReference>
<name>A0AAN5CQK3_9BILA</name>
<sequence>QWYDSPWFVAGVSLLVVALVISLITLGFCLGRRYCCKAPSVILDAGNPLPFWHRAWNTMGMYRVCGGHRCTTSHHCCSRH</sequence>
<dbReference type="EMBL" id="BTRK01000004">
    <property type="protein sequence ID" value="GMR48846.1"/>
    <property type="molecule type" value="Genomic_DNA"/>
</dbReference>
<gene>
    <name evidence="2" type="ORF">PMAYCL1PPCAC_19041</name>
</gene>
<feature type="transmembrane region" description="Helical" evidence="1">
    <location>
        <begin position="6"/>
        <end position="30"/>
    </location>
</feature>
<comment type="caution">
    <text evidence="2">The sequence shown here is derived from an EMBL/GenBank/DDBJ whole genome shotgun (WGS) entry which is preliminary data.</text>
</comment>
<organism evidence="2 3">
    <name type="scientific">Pristionchus mayeri</name>
    <dbReference type="NCBI Taxonomy" id="1317129"/>
    <lineage>
        <taxon>Eukaryota</taxon>
        <taxon>Metazoa</taxon>
        <taxon>Ecdysozoa</taxon>
        <taxon>Nematoda</taxon>
        <taxon>Chromadorea</taxon>
        <taxon>Rhabditida</taxon>
        <taxon>Rhabditina</taxon>
        <taxon>Diplogasteromorpha</taxon>
        <taxon>Diplogasteroidea</taxon>
        <taxon>Neodiplogasteridae</taxon>
        <taxon>Pristionchus</taxon>
    </lineage>
</organism>
<evidence type="ECO:0000313" key="2">
    <source>
        <dbReference type="EMBL" id="GMR48846.1"/>
    </source>
</evidence>
<reference evidence="3" key="1">
    <citation type="submission" date="2022-10" db="EMBL/GenBank/DDBJ databases">
        <title>Genome assembly of Pristionchus species.</title>
        <authorList>
            <person name="Yoshida K."/>
            <person name="Sommer R.J."/>
        </authorList>
    </citation>
    <scope>NUCLEOTIDE SEQUENCE [LARGE SCALE GENOMIC DNA]</scope>
    <source>
        <strain evidence="3">RS5460</strain>
    </source>
</reference>
<proteinExistence type="predicted"/>
<evidence type="ECO:0000256" key="1">
    <source>
        <dbReference type="SAM" id="Phobius"/>
    </source>
</evidence>
<keyword evidence="3" id="KW-1185">Reference proteome</keyword>
<accession>A0AAN5CQK3</accession>
<dbReference type="AlphaFoldDB" id="A0AAN5CQK3"/>
<evidence type="ECO:0000313" key="3">
    <source>
        <dbReference type="Proteomes" id="UP001328107"/>
    </source>
</evidence>
<keyword evidence="1" id="KW-1133">Transmembrane helix</keyword>
<feature type="non-terminal residue" evidence="2">
    <location>
        <position position="80"/>
    </location>
</feature>
<feature type="non-terminal residue" evidence="2">
    <location>
        <position position="1"/>
    </location>
</feature>
<protein>
    <submittedName>
        <fullName evidence="2">Uncharacterized protein</fullName>
    </submittedName>
</protein>
<keyword evidence="1" id="KW-0812">Transmembrane</keyword>